<organism evidence="1 2">
    <name type="scientific">Roseburia hominis (strain DSM 16839 / JCM 17582 / NCIMB 14029 / A2-183)</name>
    <dbReference type="NCBI Taxonomy" id="585394"/>
    <lineage>
        <taxon>Bacteria</taxon>
        <taxon>Bacillati</taxon>
        <taxon>Bacillota</taxon>
        <taxon>Clostridia</taxon>
        <taxon>Lachnospirales</taxon>
        <taxon>Lachnospiraceae</taxon>
        <taxon>Roseburia</taxon>
    </lineage>
</organism>
<dbReference type="STRING" id="585394.RHOM_14840"/>
<protein>
    <submittedName>
        <fullName evidence="1">Uncharacterized protein</fullName>
    </submittedName>
</protein>
<keyword evidence="2" id="KW-1185">Reference proteome</keyword>
<dbReference type="AlphaFoldDB" id="G2T5S8"/>
<dbReference type="GeneID" id="93725143"/>
<name>G2T5S8_ROSHA</name>
<dbReference type="HOGENOM" id="CLU_2993904_0_0_9"/>
<evidence type="ECO:0000313" key="2">
    <source>
        <dbReference type="Proteomes" id="UP000008178"/>
    </source>
</evidence>
<dbReference type="EMBL" id="CP003040">
    <property type="protein sequence ID" value="AEN98074.1"/>
    <property type="molecule type" value="Genomic_DNA"/>
</dbReference>
<dbReference type="KEGG" id="rho:RHOM_14840"/>
<accession>G2T5S8</accession>
<sequence length="57" mass="6037">MTVKCVEGLFLTVKCVEGLFLTVESAEGLLVHGKSAGHPGKTGAETGKLWTFAENMI</sequence>
<dbReference type="RefSeq" id="WP_014081037.1">
    <property type="nucleotide sequence ID" value="NC_015977.1"/>
</dbReference>
<dbReference type="Proteomes" id="UP000008178">
    <property type="component" value="Chromosome"/>
</dbReference>
<proteinExistence type="predicted"/>
<evidence type="ECO:0000313" key="1">
    <source>
        <dbReference type="EMBL" id="AEN98074.1"/>
    </source>
</evidence>
<gene>
    <name evidence="1" type="ordered locus">RHOM_14840</name>
</gene>
<reference evidence="1 2" key="1">
    <citation type="journal article" date="2015" name="Genome Announc.">
        <title>Complete genome sequence of the human gut symbiont Roseburia hominis.</title>
        <authorList>
            <person name="Travis A.J."/>
            <person name="Kelly D."/>
            <person name="Flint H.J."/>
            <person name="Aminov R.I."/>
        </authorList>
    </citation>
    <scope>NUCLEOTIDE SEQUENCE [LARGE SCALE GENOMIC DNA]</scope>
    <source>
        <strain evidence="2">DSM 16839 / JCM 17582 / NCIMB 14029 / A2-183</strain>
    </source>
</reference>